<sequence length="53" mass="5303">MAAFSRDEKGASGIEYVLVATIAALAIALYVGSDGSIGSKIKTALDSVVTALS</sequence>
<dbReference type="Proteomes" id="UP000252479">
    <property type="component" value="Unassembled WGS sequence"/>
</dbReference>
<protein>
    <submittedName>
        <fullName evidence="2">Flp family type IVb pilin</fullName>
    </submittedName>
</protein>
<evidence type="ECO:0000313" key="3">
    <source>
        <dbReference type="Proteomes" id="UP000252479"/>
    </source>
</evidence>
<comment type="caution">
    <text evidence="2">The sequence shown here is derived from an EMBL/GenBank/DDBJ whole genome shotgun (WGS) entry which is preliminary data.</text>
</comment>
<keyword evidence="1" id="KW-1133">Transmembrane helix</keyword>
<accession>A0A368LFP1</accession>
<keyword evidence="1" id="KW-0472">Membrane</keyword>
<organism evidence="2 3">
    <name type="scientific">Vibrio casei</name>
    <dbReference type="NCBI Taxonomy" id="673372"/>
    <lineage>
        <taxon>Bacteria</taxon>
        <taxon>Pseudomonadati</taxon>
        <taxon>Pseudomonadota</taxon>
        <taxon>Gammaproteobacteria</taxon>
        <taxon>Vibrionales</taxon>
        <taxon>Vibrionaceae</taxon>
        <taxon>Vibrio</taxon>
    </lineage>
</organism>
<dbReference type="Pfam" id="PF04964">
    <property type="entry name" value="Flp_Fap"/>
    <property type="match status" value="1"/>
</dbReference>
<keyword evidence="3" id="KW-1185">Reference proteome</keyword>
<evidence type="ECO:0000256" key="1">
    <source>
        <dbReference type="SAM" id="Phobius"/>
    </source>
</evidence>
<dbReference type="InterPro" id="IPR007047">
    <property type="entry name" value="Flp_Fap"/>
</dbReference>
<dbReference type="EMBL" id="QPGL01000005">
    <property type="protein sequence ID" value="RCS68409.1"/>
    <property type="molecule type" value="Genomic_DNA"/>
</dbReference>
<feature type="transmembrane region" description="Helical" evidence="1">
    <location>
        <begin position="13"/>
        <end position="32"/>
    </location>
</feature>
<reference evidence="2 3" key="1">
    <citation type="journal article" date="2017" name="Elife">
        <title>Extensive horizontal gene transfer in cheese-associated bacteria.</title>
        <authorList>
            <person name="Bonham K.S."/>
            <person name="Wolfe B.E."/>
            <person name="Dutton R.J."/>
        </authorList>
    </citation>
    <scope>NUCLEOTIDE SEQUENCE [LARGE SCALE GENOMIC DNA]</scope>
    <source>
        <strain evidence="2 3">JB196</strain>
    </source>
</reference>
<evidence type="ECO:0000313" key="2">
    <source>
        <dbReference type="EMBL" id="RCS68409.1"/>
    </source>
</evidence>
<dbReference type="AlphaFoldDB" id="A0A368LFP1"/>
<proteinExistence type="predicted"/>
<gene>
    <name evidence="2" type="ORF">CIK83_17755</name>
</gene>
<name>A0A368LFP1_9VIBR</name>
<keyword evidence="1" id="KW-0812">Transmembrane</keyword>